<dbReference type="EMBL" id="JAQOSK010000022">
    <property type="protein sequence ID" value="MDC2960427.1"/>
    <property type="molecule type" value="Genomic_DNA"/>
</dbReference>
<gene>
    <name evidence="1" type="ORF">PO587_38990</name>
</gene>
<proteinExistence type="predicted"/>
<dbReference type="Proteomes" id="UP001221328">
    <property type="component" value="Unassembled WGS sequence"/>
</dbReference>
<keyword evidence="2" id="KW-1185">Reference proteome</keyword>
<name>A0ABT5G6D1_9ACTN</name>
<organism evidence="1 2">
    <name type="scientific">Streptomyces gilvifuscus</name>
    <dbReference type="NCBI Taxonomy" id="1550617"/>
    <lineage>
        <taxon>Bacteria</taxon>
        <taxon>Bacillati</taxon>
        <taxon>Actinomycetota</taxon>
        <taxon>Actinomycetes</taxon>
        <taxon>Kitasatosporales</taxon>
        <taxon>Streptomycetaceae</taxon>
        <taxon>Streptomyces</taxon>
    </lineage>
</organism>
<evidence type="ECO:0008006" key="3">
    <source>
        <dbReference type="Google" id="ProtNLM"/>
    </source>
</evidence>
<protein>
    <recommendedName>
        <fullName evidence="3">Transposase</fullName>
    </recommendedName>
</protein>
<evidence type="ECO:0000313" key="1">
    <source>
        <dbReference type="EMBL" id="MDC2960427.1"/>
    </source>
</evidence>
<reference evidence="1 2" key="1">
    <citation type="journal article" date="2015" name="Int. J. Syst. Evol. Microbiol.">
        <title>Streptomyces gilvifuscus sp. nov., an actinomycete that produces antibacterial compounds isolated from soil.</title>
        <authorList>
            <person name="Nguyen T.M."/>
            <person name="Kim J."/>
        </authorList>
    </citation>
    <scope>NUCLEOTIDE SEQUENCE [LARGE SCALE GENOMIC DNA]</scope>
    <source>
        <strain evidence="1 2">T113</strain>
    </source>
</reference>
<sequence length="203" mass="22709">MTVRVPLGTRLALTSGLERHQAWTHQVKAHHRAQLKGLTPAQRGTLRAELRQALDVLRSRGRLLDKRDLLIAFGLRQELHARRWDRSWNGAEWEEIPMGLLPAALVSTYPESLSLSLPATLVEQVRAGCWSSSKETIRRLHKWRADYSDAVLQSREGPPKAEYKRLAAGVTTTGEVFRAGIRRGLRAALHAPTPPSLTALAPR</sequence>
<dbReference type="RefSeq" id="WP_272178575.1">
    <property type="nucleotide sequence ID" value="NZ_JAQOSK010000022.1"/>
</dbReference>
<comment type="caution">
    <text evidence="1">The sequence shown here is derived from an EMBL/GenBank/DDBJ whole genome shotgun (WGS) entry which is preliminary data.</text>
</comment>
<accession>A0ABT5G6D1</accession>
<evidence type="ECO:0000313" key="2">
    <source>
        <dbReference type="Proteomes" id="UP001221328"/>
    </source>
</evidence>